<name>A0A223NSL2_9SPHI</name>
<dbReference type="AlphaFoldDB" id="A0A223NSL2"/>
<dbReference type="Proteomes" id="UP000215002">
    <property type="component" value="Chromosome"/>
</dbReference>
<organism evidence="1 2">
    <name type="scientific">Mucilaginibacter xinganensis</name>
    <dbReference type="NCBI Taxonomy" id="1234841"/>
    <lineage>
        <taxon>Bacteria</taxon>
        <taxon>Pseudomonadati</taxon>
        <taxon>Bacteroidota</taxon>
        <taxon>Sphingobacteriia</taxon>
        <taxon>Sphingobacteriales</taxon>
        <taxon>Sphingobacteriaceae</taxon>
        <taxon>Mucilaginibacter</taxon>
    </lineage>
</organism>
<accession>A0A223NSL2</accession>
<keyword evidence="2" id="KW-1185">Reference proteome</keyword>
<evidence type="ECO:0000313" key="2">
    <source>
        <dbReference type="Proteomes" id="UP000215002"/>
    </source>
</evidence>
<sequence length="454" mass="49170">MTLLISLFILNSCKNQDTVGLGVDSSTQINGTQVDTSTIIVNTVKEDSIITTGATKNALAYFTDPVFGVTESNLAASLSLPGAAAYTLPSGTISIDSTRLVMHYIDGFYGDSVASSYKLNVYQLSELFNESTSYYNTKQWQANTSNLLGSVTFKARTHDSIKISNIITGKPDTLIKVPAQLRVPISNSFIISNFFNANSATLSSNKIFQNSVKGLYLTLDKAQTTGAGGSLMFAAGDTLTVYCKIVKSGVIDTTQIKLPITKLAASVKHTYSTTINAELNNTTTSGNVFYLQGLGGLRTKVSFPNLLANIRSNLLKKDSDIILNRAELVVTPNPGSNIPYRPIPKITLYRLDIAHQRIGVADVSSSDPRNVAANAFGYYANKQYRFILTAYLQDILLKKTIDYGTYIAPIDTTNKSSVDIVATSQIAARTVAVGSDKTSPYRIKLDIIYTKIAK</sequence>
<dbReference type="Pfam" id="PF14092">
    <property type="entry name" value="DUF4270"/>
    <property type="match status" value="1"/>
</dbReference>
<proteinExistence type="predicted"/>
<dbReference type="EMBL" id="CP022743">
    <property type="protein sequence ID" value="ASU32674.1"/>
    <property type="molecule type" value="Genomic_DNA"/>
</dbReference>
<dbReference type="KEGG" id="muc:MuYL_0774"/>
<evidence type="ECO:0000313" key="1">
    <source>
        <dbReference type="EMBL" id="ASU32674.1"/>
    </source>
</evidence>
<protein>
    <recommendedName>
        <fullName evidence="3">DUF4270 domain-containing protein</fullName>
    </recommendedName>
</protein>
<reference evidence="1 2" key="1">
    <citation type="submission" date="2017-08" db="EMBL/GenBank/DDBJ databases">
        <title>Complete genome sequence of Mucilaginibacter sp. strain BJC16-A31.</title>
        <authorList>
            <consortium name="Henan University of Science and Technology"/>
            <person name="You X."/>
        </authorList>
    </citation>
    <scope>NUCLEOTIDE SEQUENCE [LARGE SCALE GENOMIC DNA]</scope>
    <source>
        <strain evidence="1 2">BJC16-A31</strain>
    </source>
</reference>
<evidence type="ECO:0008006" key="3">
    <source>
        <dbReference type="Google" id="ProtNLM"/>
    </source>
</evidence>
<dbReference type="InterPro" id="IPR025366">
    <property type="entry name" value="DUF4270"/>
</dbReference>
<gene>
    <name evidence="1" type="ORF">MuYL_0774</name>
</gene>